<dbReference type="InterPro" id="IPR016155">
    <property type="entry name" value="Mopterin_synth/thiamin_S_b"/>
</dbReference>
<dbReference type="InterPro" id="IPR010035">
    <property type="entry name" value="Thi_S"/>
</dbReference>
<dbReference type="PANTHER" id="PTHR34472:SF1">
    <property type="entry name" value="SULFUR CARRIER PROTEIN THIS"/>
    <property type="match status" value="1"/>
</dbReference>
<dbReference type="EMBL" id="JAHESE010000026">
    <property type="protein sequence ID" value="MBT1710812.1"/>
    <property type="molecule type" value="Genomic_DNA"/>
</dbReference>
<accession>A0AAP2E3D1</accession>
<dbReference type="InterPro" id="IPR012675">
    <property type="entry name" value="Beta-grasp_dom_sf"/>
</dbReference>
<evidence type="ECO:0000313" key="1">
    <source>
        <dbReference type="EMBL" id="MBT1710812.1"/>
    </source>
</evidence>
<dbReference type="RefSeq" id="WP_254086388.1">
    <property type="nucleotide sequence ID" value="NZ_JAHESE010000026.1"/>
</dbReference>
<dbReference type="SUPFAM" id="SSF54285">
    <property type="entry name" value="MoaD/ThiS"/>
    <property type="match status" value="1"/>
</dbReference>
<dbReference type="AlphaFoldDB" id="A0AAP2E3D1"/>
<dbReference type="InterPro" id="IPR003749">
    <property type="entry name" value="ThiS/MoaD-like"/>
</dbReference>
<name>A0AAP2E3D1_9BACT</name>
<proteinExistence type="predicted"/>
<gene>
    <name evidence="1" type="primary">thiS</name>
    <name evidence="1" type="ORF">KK062_21400</name>
</gene>
<keyword evidence="2" id="KW-1185">Reference proteome</keyword>
<organism evidence="1 2">
    <name type="scientific">Dawidia cretensis</name>
    <dbReference type="NCBI Taxonomy" id="2782350"/>
    <lineage>
        <taxon>Bacteria</taxon>
        <taxon>Pseudomonadati</taxon>
        <taxon>Bacteroidota</taxon>
        <taxon>Cytophagia</taxon>
        <taxon>Cytophagales</taxon>
        <taxon>Chryseotaleaceae</taxon>
        <taxon>Dawidia</taxon>
    </lineage>
</organism>
<comment type="caution">
    <text evidence="1">The sequence shown here is derived from an EMBL/GenBank/DDBJ whole genome shotgun (WGS) entry which is preliminary data.</text>
</comment>
<reference evidence="1 2" key="1">
    <citation type="submission" date="2021-05" db="EMBL/GenBank/DDBJ databases">
        <title>A Polyphasic approach of four new species of the genus Ohtaekwangia: Ohtaekwangia histidinii sp. nov., Ohtaekwangia cretensis sp. nov., Ohtaekwangia indiensis sp. nov., Ohtaekwangia reichenbachii sp. nov. from diverse environment.</title>
        <authorList>
            <person name="Octaviana S."/>
        </authorList>
    </citation>
    <scope>NUCLEOTIDE SEQUENCE [LARGE SCALE GENOMIC DNA]</scope>
    <source>
        <strain evidence="1 2">PWU5</strain>
    </source>
</reference>
<dbReference type="PANTHER" id="PTHR34472">
    <property type="entry name" value="SULFUR CARRIER PROTEIN THIS"/>
    <property type="match status" value="1"/>
</dbReference>
<dbReference type="Gene3D" id="3.10.20.30">
    <property type="match status" value="1"/>
</dbReference>
<dbReference type="CDD" id="cd00565">
    <property type="entry name" value="Ubl_ThiS"/>
    <property type="match status" value="1"/>
</dbReference>
<protein>
    <submittedName>
        <fullName evidence="1">Sulfur carrier protein ThiS</fullName>
    </submittedName>
</protein>
<dbReference type="NCBIfam" id="TIGR01683">
    <property type="entry name" value="thiS"/>
    <property type="match status" value="1"/>
</dbReference>
<evidence type="ECO:0000313" key="2">
    <source>
        <dbReference type="Proteomes" id="UP001319080"/>
    </source>
</evidence>
<dbReference type="Pfam" id="PF02597">
    <property type="entry name" value="ThiS"/>
    <property type="match status" value="1"/>
</dbReference>
<dbReference type="Proteomes" id="UP001319080">
    <property type="component" value="Unassembled WGS sequence"/>
</dbReference>
<sequence length="67" mass="7361">MKITINDQPYEVAEGATLQSIVIARMGEKQTGFAVAVNQEVIARVDHDRHYLQAHDSILIIQATQGG</sequence>